<reference evidence="2" key="1">
    <citation type="journal article" date="2019" name="Int. J. Syst. Evol. Microbiol.">
        <title>The Global Catalogue of Microorganisms (GCM) 10K type strain sequencing project: providing services to taxonomists for standard genome sequencing and annotation.</title>
        <authorList>
            <consortium name="The Broad Institute Genomics Platform"/>
            <consortium name="The Broad Institute Genome Sequencing Center for Infectious Disease"/>
            <person name="Wu L."/>
            <person name="Ma J."/>
        </authorList>
    </citation>
    <scope>NUCLEOTIDE SEQUENCE [LARGE SCALE GENOMIC DNA]</scope>
    <source>
        <strain evidence="2">CCUG 53270</strain>
    </source>
</reference>
<sequence length="99" mass="11754">MRRQEEDLQIKLKLHILESLARSQRALAVMMESMSEVVKDSQDIARGLAEQIELISRYQREIAVKMIGVKIRRKKRSKPVKPWLNRKLRRFQPTISLTR</sequence>
<dbReference type="RefSeq" id="WP_345587415.1">
    <property type="nucleotide sequence ID" value="NZ_BAABJG010000008.1"/>
</dbReference>
<organism evidence="1 2">
    <name type="scientific">Paenibacillus vulneris</name>
    <dbReference type="NCBI Taxonomy" id="1133364"/>
    <lineage>
        <taxon>Bacteria</taxon>
        <taxon>Bacillati</taxon>
        <taxon>Bacillota</taxon>
        <taxon>Bacilli</taxon>
        <taxon>Bacillales</taxon>
        <taxon>Paenibacillaceae</taxon>
        <taxon>Paenibacillus</taxon>
    </lineage>
</organism>
<evidence type="ECO:0000313" key="2">
    <source>
        <dbReference type="Proteomes" id="UP001597180"/>
    </source>
</evidence>
<dbReference type="EMBL" id="JBHTLU010000024">
    <property type="protein sequence ID" value="MFD1222323.1"/>
    <property type="molecule type" value="Genomic_DNA"/>
</dbReference>
<accession>A0ABW3UN36</accession>
<protein>
    <recommendedName>
        <fullName evidence="3">Histidine kinase</fullName>
    </recommendedName>
</protein>
<name>A0ABW3UN36_9BACL</name>
<proteinExistence type="predicted"/>
<gene>
    <name evidence="1" type="ORF">ACFQ4B_19555</name>
</gene>
<keyword evidence="2" id="KW-1185">Reference proteome</keyword>
<dbReference type="Proteomes" id="UP001597180">
    <property type="component" value="Unassembled WGS sequence"/>
</dbReference>
<evidence type="ECO:0008006" key="3">
    <source>
        <dbReference type="Google" id="ProtNLM"/>
    </source>
</evidence>
<comment type="caution">
    <text evidence="1">The sequence shown here is derived from an EMBL/GenBank/DDBJ whole genome shotgun (WGS) entry which is preliminary data.</text>
</comment>
<evidence type="ECO:0000313" key="1">
    <source>
        <dbReference type="EMBL" id="MFD1222323.1"/>
    </source>
</evidence>